<dbReference type="GO" id="GO:0006355">
    <property type="term" value="P:regulation of DNA-templated transcription"/>
    <property type="evidence" value="ECO:0007669"/>
    <property type="project" value="InterPro"/>
</dbReference>
<gene>
    <name evidence="4" type="ORF">SAMN05660733_03328</name>
</gene>
<dbReference type="RefSeq" id="WP_084401337.1">
    <property type="nucleotide sequence ID" value="NZ_FWYC01000008.1"/>
</dbReference>
<keyword evidence="2" id="KW-0067">ATP-binding</keyword>
<dbReference type="PANTHER" id="PTHR16305">
    <property type="entry name" value="TESTICULAR SOLUBLE ADENYLYL CYCLASE"/>
    <property type="match status" value="1"/>
</dbReference>
<proteinExistence type="predicted"/>
<dbReference type="GO" id="GO:0005737">
    <property type="term" value="C:cytoplasm"/>
    <property type="evidence" value="ECO:0007669"/>
    <property type="project" value="TreeGrafter"/>
</dbReference>
<evidence type="ECO:0000313" key="4">
    <source>
        <dbReference type="EMBL" id="SMD01493.1"/>
    </source>
</evidence>
<protein>
    <submittedName>
        <fullName evidence="4">AAA ATPase domain-containing protein</fullName>
    </submittedName>
</protein>
<feature type="domain" description="HTH luxR-type" evidence="3">
    <location>
        <begin position="846"/>
        <end position="909"/>
    </location>
</feature>
<dbReference type="SMART" id="SM00421">
    <property type="entry name" value="HTH_LUXR"/>
    <property type="match status" value="1"/>
</dbReference>
<dbReference type="OrthoDB" id="5476461at2"/>
<sequence length="909" mass="97280">MRGTLTPGEERNGIMAIARRLHGEVWVAGSGSLVDEVVAALSPHGVVVVTGEPGTGKTWLVGRVLAAVDRKRVVIGCRGLPDGPYVLVRELVSGLAGGDLRSVLAAVEADELHQVCRALRGLLGARLVVVEDLECTDHRSRQVLRYLVTRPPENAALLLTWTPGAEPPLGTRLSSAASAGLHHVEVGPWTAAEMAAFVGRSCADELHELTGGVPVLVHALVNHLSSEEDQPREALRRKGVPRSISELVEQRLASLPEQARRVVAAAALSRGPVSISLLGEVCGLGAPEVEAALAAAVDTGVMASTDGRAFTFHPPVSGIVVERGLHPIERRRGHAAYVAAMHRDQDALADLVFHSRSAGDLVTAARYAERAVQHMTTADAIELLQELLAEPDLPRAQRGALAVRLGRLGLNSLAYDDTVALLRGILADGRLPAGMRGELRLDLALLLANQAGDGDSGRAQLRVAIAELGRRPALAARAMSALAIPYWGNCHVAEHVRWLTEVERTVPDRGDPVLLLAIAVNRASTLAQIGDPRAWDAIAELPADGATIGERRELLRGCANFSDTAIALGHHLAAADFLTRAEDLASRSGPSYPWQMATSNQLRLDHVTGRWDGLAERARAYLEIATHTTFVAVDASLVLAQLALARGEWDEAEEYLGAHGLRSMNGWYGPVVICAAATRVRLALVRGRIAEAVDELAETVEILRSKGIWAWATELVDAGVEALLLAGDAARAERLLDEFAADVAERDCPFAHSMVPFGRAAIAAARERFDDAATLYDEATTLLAALPRPYEQARALEAAARCLPPSSGLLAEATRLFTTLGATWNLARCDHLVREHGGTTGARPGRRGYGTELSPRERQVARLLALGRTNRQIAEVLFLSPRTVERHAASVLRKLGATGRDELRPEDHG</sequence>
<organism evidence="4 5">
    <name type="scientific">Lentzea albidocapillata</name>
    <dbReference type="NCBI Taxonomy" id="40571"/>
    <lineage>
        <taxon>Bacteria</taxon>
        <taxon>Bacillati</taxon>
        <taxon>Actinomycetota</taxon>
        <taxon>Actinomycetes</taxon>
        <taxon>Pseudonocardiales</taxon>
        <taxon>Pseudonocardiaceae</taxon>
        <taxon>Lentzea</taxon>
    </lineage>
</organism>
<dbReference type="InterPro" id="IPR027417">
    <property type="entry name" value="P-loop_NTPase"/>
</dbReference>
<dbReference type="PROSITE" id="PS50043">
    <property type="entry name" value="HTH_LUXR_2"/>
    <property type="match status" value="1"/>
</dbReference>
<reference evidence="5" key="1">
    <citation type="submission" date="2017-04" db="EMBL/GenBank/DDBJ databases">
        <authorList>
            <person name="Varghese N."/>
            <person name="Submissions S."/>
        </authorList>
    </citation>
    <scope>NUCLEOTIDE SEQUENCE [LARGE SCALE GENOMIC DNA]</scope>
    <source>
        <strain evidence="5">DSM 44073</strain>
    </source>
</reference>
<dbReference type="SUPFAM" id="SSF46894">
    <property type="entry name" value="C-terminal effector domain of the bipartite response regulators"/>
    <property type="match status" value="1"/>
</dbReference>
<dbReference type="InterPro" id="IPR036388">
    <property type="entry name" value="WH-like_DNA-bd_sf"/>
</dbReference>
<dbReference type="InterPro" id="IPR041664">
    <property type="entry name" value="AAA_16"/>
</dbReference>
<dbReference type="STRING" id="40571.SAMN05660733_03328"/>
<dbReference type="Proteomes" id="UP000192840">
    <property type="component" value="Unassembled WGS sequence"/>
</dbReference>
<keyword evidence="5" id="KW-1185">Reference proteome</keyword>
<dbReference type="CDD" id="cd06170">
    <property type="entry name" value="LuxR_C_like"/>
    <property type="match status" value="1"/>
</dbReference>
<keyword evidence="1" id="KW-0547">Nucleotide-binding</keyword>
<evidence type="ECO:0000256" key="1">
    <source>
        <dbReference type="ARBA" id="ARBA00022741"/>
    </source>
</evidence>
<dbReference type="PANTHER" id="PTHR16305:SF35">
    <property type="entry name" value="TRANSCRIPTIONAL ACTIVATOR DOMAIN"/>
    <property type="match status" value="1"/>
</dbReference>
<dbReference type="GO" id="GO:0003677">
    <property type="term" value="F:DNA binding"/>
    <property type="evidence" value="ECO:0007669"/>
    <property type="project" value="InterPro"/>
</dbReference>
<dbReference type="GO" id="GO:0005524">
    <property type="term" value="F:ATP binding"/>
    <property type="evidence" value="ECO:0007669"/>
    <property type="project" value="UniProtKB-KW"/>
</dbReference>
<dbReference type="PROSITE" id="PS00622">
    <property type="entry name" value="HTH_LUXR_1"/>
    <property type="match status" value="1"/>
</dbReference>
<dbReference type="PRINTS" id="PR00038">
    <property type="entry name" value="HTHLUXR"/>
</dbReference>
<evidence type="ECO:0000313" key="5">
    <source>
        <dbReference type="Proteomes" id="UP000192840"/>
    </source>
</evidence>
<dbReference type="InterPro" id="IPR016032">
    <property type="entry name" value="Sig_transdc_resp-reg_C-effctor"/>
</dbReference>
<dbReference type="InterPro" id="IPR011990">
    <property type="entry name" value="TPR-like_helical_dom_sf"/>
</dbReference>
<evidence type="ECO:0000259" key="3">
    <source>
        <dbReference type="PROSITE" id="PS50043"/>
    </source>
</evidence>
<name>A0A1W2DVI6_9PSEU</name>
<dbReference type="Pfam" id="PF13191">
    <property type="entry name" value="AAA_16"/>
    <property type="match status" value="1"/>
</dbReference>
<evidence type="ECO:0000256" key="2">
    <source>
        <dbReference type="ARBA" id="ARBA00022840"/>
    </source>
</evidence>
<accession>A0A1W2DVI6</accession>
<dbReference type="Gene3D" id="1.10.10.10">
    <property type="entry name" value="Winged helix-like DNA-binding domain superfamily/Winged helix DNA-binding domain"/>
    <property type="match status" value="1"/>
</dbReference>
<dbReference type="SUPFAM" id="SSF48452">
    <property type="entry name" value="TPR-like"/>
    <property type="match status" value="1"/>
</dbReference>
<dbReference type="AlphaFoldDB" id="A0A1W2DVI6"/>
<dbReference type="eggNOG" id="COG2909">
    <property type="taxonomic scope" value="Bacteria"/>
</dbReference>
<dbReference type="InterPro" id="IPR000792">
    <property type="entry name" value="Tscrpt_reg_LuxR_C"/>
</dbReference>
<dbReference type="GO" id="GO:0004016">
    <property type="term" value="F:adenylate cyclase activity"/>
    <property type="evidence" value="ECO:0007669"/>
    <property type="project" value="TreeGrafter"/>
</dbReference>
<dbReference type="SUPFAM" id="SSF52540">
    <property type="entry name" value="P-loop containing nucleoside triphosphate hydrolases"/>
    <property type="match status" value="2"/>
</dbReference>
<dbReference type="EMBL" id="FWYC01000008">
    <property type="protein sequence ID" value="SMD01493.1"/>
    <property type="molecule type" value="Genomic_DNA"/>
</dbReference>
<dbReference type="Pfam" id="PF00196">
    <property type="entry name" value="GerE"/>
    <property type="match status" value="1"/>
</dbReference>